<reference evidence="1 2" key="1">
    <citation type="submission" date="2017-07" db="EMBL/GenBank/DDBJ databases">
        <title>Isolation and development of strain Bacillus megaterium SR7 for enhanced growth and metabolite production under supercritical carbon dioxide.</title>
        <authorList>
            <person name="Freedman A.J.E."/>
            <person name="Peet K.C."/>
            <person name="Boock J.T."/>
            <person name="Penn K."/>
            <person name="Prather K.L.J."/>
            <person name="Thompson J.R."/>
        </authorList>
    </citation>
    <scope>NUCLEOTIDE SEQUENCE [LARGE SCALE GENOMIC DNA]</scope>
    <source>
        <strain evidence="1 2">SR7</strain>
    </source>
</reference>
<dbReference type="AlphaFoldDB" id="A0AA86IAM1"/>
<evidence type="ECO:0000313" key="2">
    <source>
        <dbReference type="Proteomes" id="UP000253834"/>
    </source>
</evidence>
<evidence type="ECO:0000313" key="1">
    <source>
        <dbReference type="EMBL" id="AXI32754.1"/>
    </source>
</evidence>
<accession>A0AA86IAM1</accession>
<name>A0AA86IAM1_PRIMG</name>
<proteinExistence type="predicted"/>
<organism evidence="1 2">
    <name type="scientific">Priestia megaterium</name>
    <name type="common">Bacillus megaterium</name>
    <dbReference type="NCBI Taxonomy" id="1404"/>
    <lineage>
        <taxon>Bacteria</taxon>
        <taxon>Bacillati</taxon>
        <taxon>Bacillota</taxon>
        <taxon>Bacilli</taxon>
        <taxon>Bacillales</taxon>
        <taxon>Bacillaceae</taxon>
        <taxon>Priestia</taxon>
    </lineage>
</organism>
<gene>
    <name evidence="1" type="ORF">CIB87_10775</name>
</gene>
<protein>
    <submittedName>
        <fullName evidence="1">Uncharacterized protein</fullName>
    </submittedName>
</protein>
<dbReference type="Proteomes" id="UP000253834">
    <property type="component" value="Chromosome"/>
</dbReference>
<dbReference type="EMBL" id="CP022674">
    <property type="protein sequence ID" value="AXI32754.1"/>
    <property type="molecule type" value="Genomic_DNA"/>
</dbReference>
<sequence>MAQLNVIIVDDRPSWIKKEDELAVCQTHCSLFKKCSTRCGTECKRFGGNVIPKIRRGGK</sequence>